<proteinExistence type="inferred from homology"/>
<dbReference type="GO" id="GO:0009252">
    <property type="term" value="P:peptidoglycan biosynthetic process"/>
    <property type="evidence" value="ECO:0007669"/>
    <property type="project" value="UniProtKB-UniRule"/>
</dbReference>
<comment type="pathway">
    <text evidence="11 12">Cell wall biogenesis; peptidoglycan biosynthesis.</text>
</comment>
<comment type="similarity">
    <text evidence="1 11">Belongs to the MurCDEF family. MurE subfamily.</text>
</comment>
<feature type="binding site" evidence="11">
    <location>
        <position position="178"/>
    </location>
    <ligand>
        <name>UDP-N-acetyl-alpha-D-muramoyl-L-alanyl-D-glutamate</name>
        <dbReference type="ChEBI" id="CHEBI:83900"/>
    </ligand>
</feature>
<feature type="domain" description="Mur ligase central" evidence="15">
    <location>
        <begin position="99"/>
        <end position="304"/>
    </location>
</feature>
<feature type="domain" description="Mur ligase N-terminal catalytic" evidence="13">
    <location>
        <begin position="13"/>
        <end position="87"/>
    </location>
</feature>
<dbReference type="GO" id="GO:0005524">
    <property type="term" value="F:ATP binding"/>
    <property type="evidence" value="ECO:0007669"/>
    <property type="project" value="UniProtKB-UniRule"/>
</dbReference>
<evidence type="ECO:0000256" key="2">
    <source>
        <dbReference type="ARBA" id="ARBA00022490"/>
    </source>
</evidence>
<accession>A0A833L2K0</accession>
<evidence type="ECO:0000259" key="15">
    <source>
        <dbReference type="Pfam" id="PF08245"/>
    </source>
</evidence>
<dbReference type="InterPro" id="IPR036615">
    <property type="entry name" value="Mur_ligase_C_dom_sf"/>
</dbReference>
<comment type="subcellular location">
    <subcellularLocation>
        <location evidence="11 12">Cytoplasm</location>
    </subcellularLocation>
</comment>
<feature type="domain" description="Mur ligase C-terminal" evidence="14">
    <location>
        <begin position="327"/>
        <end position="455"/>
    </location>
</feature>
<dbReference type="Proteomes" id="UP000488506">
    <property type="component" value="Unassembled WGS sequence"/>
</dbReference>
<evidence type="ECO:0000313" key="17">
    <source>
        <dbReference type="Proteomes" id="UP000488506"/>
    </source>
</evidence>
<feature type="modified residue" description="N6-carboxylysine" evidence="11">
    <location>
        <position position="210"/>
    </location>
</feature>
<evidence type="ECO:0000256" key="6">
    <source>
        <dbReference type="ARBA" id="ARBA00022840"/>
    </source>
</evidence>
<keyword evidence="10 11" id="KW-0961">Cell wall biogenesis/degradation</keyword>
<comment type="function">
    <text evidence="11">Catalyzes the addition of an amino acid to the nucleotide precursor UDP-N-acetylmuramoyl-L-alanyl-D-glutamate (UMAG) in the biosynthesis of bacterial cell-wall peptidoglycan.</text>
</comment>
<sequence length="485" mass="54134">MSEAQTINLYNFEIKGIAYDSRKIKKGDVFVAIPGLKFDGASFIPQAIENGASVIICETETAVPDNVKLIKVANARQALAELSAKYYGYPASKLKIIGITGTNGKTTIAYFIESILKEAGYKVGLISTVETKINNKSMPSSFTTPESLELQEILSQMVKEGITHVVMEVSSHALAQDRVYGLQFDEVIFTNLTHEHLDFHKTMDEYLSAKLKIFKMLKHNGTAVINVDDPSSKKIIESIDGEVVFYGMKDIKHELRSTKTSNFDVRLKEYDIKFELMRVRIDTTEIRTAYIGIYNIYNLLAAFQCGLVLNIEKKKIKAGIEKAVIPGRFERIDVGQDLFVIIDFAHTPDGLQKLLGTIKPLIKGKIILVFGCPGDRDKEKRPIMGKIAADLADQMIVTTDDPHSENPQQIIDEILTGIDPRYALRVSNYVDRKEAIKRAISIAQKGDVVVLAGRGHEKRQDFNGKKVEFDDVKIAKEAIKLNGKS</sequence>
<keyword evidence="6 11" id="KW-0067">ATP-binding</keyword>
<dbReference type="EC" id="6.3.2.-" evidence="11"/>
<evidence type="ECO:0000256" key="1">
    <source>
        <dbReference type="ARBA" id="ARBA00005898"/>
    </source>
</evidence>
<dbReference type="Pfam" id="PF01225">
    <property type="entry name" value="Mur_ligase"/>
    <property type="match status" value="1"/>
</dbReference>
<dbReference type="HAMAP" id="MF_00208">
    <property type="entry name" value="MurE"/>
    <property type="match status" value="1"/>
</dbReference>
<keyword evidence="5 11" id="KW-0547">Nucleotide-binding</keyword>
<protein>
    <recommendedName>
        <fullName evidence="11">UDP-N-acetylmuramyl-tripeptide synthetase</fullName>
        <ecNumber evidence="11">6.3.2.-</ecNumber>
    </recommendedName>
    <alternativeName>
        <fullName evidence="11">UDP-MurNAc-tripeptide synthetase</fullName>
    </alternativeName>
</protein>
<evidence type="ECO:0000256" key="4">
    <source>
        <dbReference type="ARBA" id="ARBA00022618"/>
    </source>
</evidence>
<evidence type="ECO:0000256" key="3">
    <source>
        <dbReference type="ARBA" id="ARBA00022598"/>
    </source>
</evidence>
<reference evidence="16 17" key="1">
    <citation type="submission" date="2019-12" db="EMBL/GenBank/DDBJ databases">
        <authorList>
            <person name="Wolfe R."/>
            <person name="Danczak R."/>
            <person name="Wilkins M."/>
        </authorList>
    </citation>
    <scope>NUCLEOTIDE SEQUENCE [LARGE SCALE GENOMIC DNA]</scope>
    <source>
        <strain evidence="16">X2_MaxBin.013</strain>
    </source>
</reference>
<dbReference type="InterPro" id="IPR035911">
    <property type="entry name" value="MurE/MurF_N"/>
</dbReference>
<organism evidence="16 17">
    <name type="scientific">Candidatus Saganbacteria bacterium</name>
    <dbReference type="NCBI Taxonomy" id="2575572"/>
    <lineage>
        <taxon>Bacteria</taxon>
        <taxon>Bacillati</taxon>
        <taxon>Saganbacteria</taxon>
    </lineage>
</organism>
<evidence type="ECO:0000256" key="10">
    <source>
        <dbReference type="ARBA" id="ARBA00023316"/>
    </source>
</evidence>
<dbReference type="GO" id="GO:0008360">
    <property type="term" value="P:regulation of cell shape"/>
    <property type="evidence" value="ECO:0007669"/>
    <property type="project" value="UniProtKB-KW"/>
</dbReference>
<keyword evidence="7 11" id="KW-0133">Cell shape</keyword>
<dbReference type="InterPro" id="IPR036565">
    <property type="entry name" value="Mur-like_cat_sf"/>
</dbReference>
<dbReference type="PROSITE" id="PS01011">
    <property type="entry name" value="FOLYLPOLYGLU_SYNT_1"/>
    <property type="match status" value="1"/>
</dbReference>
<dbReference type="GO" id="GO:0071555">
    <property type="term" value="P:cell wall organization"/>
    <property type="evidence" value="ECO:0007669"/>
    <property type="project" value="UniProtKB-KW"/>
</dbReference>
<dbReference type="InterPro" id="IPR005761">
    <property type="entry name" value="UDP-N-AcMur-Glu-dNH2Pim_ligase"/>
</dbReference>
<dbReference type="NCBIfam" id="NF001126">
    <property type="entry name" value="PRK00139.1-4"/>
    <property type="match status" value="1"/>
</dbReference>
<comment type="caution">
    <text evidence="16">The sequence shown here is derived from an EMBL/GenBank/DDBJ whole genome shotgun (WGS) entry which is preliminary data.</text>
</comment>
<dbReference type="EMBL" id="WPAF01000001">
    <property type="protein sequence ID" value="KAF0135288.1"/>
    <property type="molecule type" value="Genomic_DNA"/>
</dbReference>
<evidence type="ECO:0000256" key="11">
    <source>
        <dbReference type="HAMAP-Rule" id="MF_00208"/>
    </source>
</evidence>
<dbReference type="Gene3D" id="3.40.1390.10">
    <property type="entry name" value="MurE/MurF, N-terminal domain"/>
    <property type="match status" value="1"/>
</dbReference>
<dbReference type="GO" id="GO:0000287">
    <property type="term" value="F:magnesium ion binding"/>
    <property type="evidence" value="ECO:0007669"/>
    <property type="project" value="UniProtKB-UniRule"/>
</dbReference>
<dbReference type="AlphaFoldDB" id="A0A833L2K0"/>
<keyword evidence="8 11" id="KW-0573">Peptidoglycan synthesis</keyword>
<evidence type="ECO:0000259" key="13">
    <source>
        <dbReference type="Pfam" id="PF01225"/>
    </source>
</evidence>
<keyword evidence="9 11" id="KW-0131">Cell cycle</keyword>
<keyword evidence="3 11" id="KW-0436">Ligase</keyword>
<evidence type="ECO:0000256" key="5">
    <source>
        <dbReference type="ARBA" id="ARBA00022741"/>
    </source>
</evidence>
<keyword evidence="4 11" id="KW-0132">Cell division</keyword>
<dbReference type="GO" id="GO:0004326">
    <property type="term" value="F:tetrahydrofolylpolyglutamate synthase activity"/>
    <property type="evidence" value="ECO:0007669"/>
    <property type="project" value="InterPro"/>
</dbReference>
<dbReference type="SUPFAM" id="SSF63418">
    <property type="entry name" value="MurE/MurF N-terminal domain"/>
    <property type="match status" value="1"/>
</dbReference>
<dbReference type="PANTHER" id="PTHR23135">
    <property type="entry name" value="MUR LIGASE FAMILY MEMBER"/>
    <property type="match status" value="1"/>
</dbReference>
<dbReference type="GO" id="GO:0005737">
    <property type="term" value="C:cytoplasm"/>
    <property type="evidence" value="ECO:0007669"/>
    <property type="project" value="UniProtKB-SubCell"/>
</dbReference>
<gene>
    <name evidence="11" type="primary">murE</name>
    <name evidence="16" type="ORF">FD145_114</name>
</gene>
<evidence type="ECO:0000256" key="12">
    <source>
        <dbReference type="RuleBase" id="RU004135"/>
    </source>
</evidence>
<evidence type="ECO:0000256" key="8">
    <source>
        <dbReference type="ARBA" id="ARBA00022984"/>
    </source>
</evidence>
<name>A0A833L2K0_UNCSA</name>
<dbReference type="Pfam" id="PF08245">
    <property type="entry name" value="Mur_ligase_M"/>
    <property type="match status" value="1"/>
</dbReference>
<dbReference type="Gene3D" id="3.90.190.20">
    <property type="entry name" value="Mur ligase, C-terminal domain"/>
    <property type="match status" value="1"/>
</dbReference>
<dbReference type="InterPro" id="IPR018109">
    <property type="entry name" value="Folylpolyglutamate_synth_CS"/>
</dbReference>
<feature type="binding site" evidence="11">
    <location>
        <position position="170"/>
    </location>
    <ligand>
        <name>UDP-N-acetyl-alpha-D-muramoyl-L-alanyl-D-glutamate</name>
        <dbReference type="ChEBI" id="CHEBI:83900"/>
    </ligand>
</feature>
<feature type="binding site" evidence="11">
    <location>
        <begin position="143"/>
        <end position="144"/>
    </location>
    <ligand>
        <name>UDP-N-acetyl-alpha-D-muramoyl-L-alanyl-D-glutamate</name>
        <dbReference type="ChEBI" id="CHEBI:83900"/>
    </ligand>
</feature>
<feature type="binding site" evidence="11">
    <location>
        <position position="21"/>
    </location>
    <ligand>
        <name>UDP-N-acetyl-alpha-D-muramoyl-L-alanyl-D-glutamate</name>
        <dbReference type="ChEBI" id="CHEBI:83900"/>
    </ligand>
</feature>
<dbReference type="SUPFAM" id="SSF53244">
    <property type="entry name" value="MurD-like peptide ligases, peptide-binding domain"/>
    <property type="match status" value="1"/>
</dbReference>
<dbReference type="NCBIfam" id="TIGR01085">
    <property type="entry name" value="murE"/>
    <property type="match status" value="1"/>
</dbReference>
<keyword evidence="11" id="KW-0460">Magnesium</keyword>
<dbReference type="Gene3D" id="3.40.1190.10">
    <property type="entry name" value="Mur-like, catalytic domain"/>
    <property type="match status" value="1"/>
</dbReference>
<dbReference type="InterPro" id="IPR004101">
    <property type="entry name" value="Mur_ligase_C"/>
</dbReference>
<keyword evidence="2 11" id="KW-0963">Cytoplasm</keyword>
<evidence type="ECO:0000256" key="7">
    <source>
        <dbReference type="ARBA" id="ARBA00022960"/>
    </source>
</evidence>
<evidence type="ECO:0000256" key="9">
    <source>
        <dbReference type="ARBA" id="ARBA00023306"/>
    </source>
</evidence>
<comment type="cofactor">
    <cofactor evidence="11">
        <name>Mg(2+)</name>
        <dbReference type="ChEBI" id="CHEBI:18420"/>
    </cofactor>
</comment>
<dbReference type="SUPFAM" id="SSF53623">
    <property type="entry name" value="MurD-like peptide ligases, catalytic domain"/>
    <property type="match status" value="1"/>
</dbReference>
<dbReference type="UniPathway" id="UPA00219"/>
<dbReference type="InterPro" id="IPR000713">
    <property type="entry name" value="Mur_ligase_N"/>
</dbReference>
<dbReference type="InterPro" id="IPR013221">
    <property type="entry name" value="Mur_ligase_cen"/>
</dbReference>
<dbReference type="GO" id="GO:0051301">
    <property type="term" value="P:cell division"/>
    <property type="evidence" value="ECO:0007669"/>
    <property type="project" value="UniProtKB-KW"/>
</dbReference>
<dbReference type="NCBIfam" id="NF001124">
    <property type="entry name" value="PRK00139.1-2"/>
    <property type="match status" value="1"/>
</dbReference>
<feature type="binding site" evidence="11">
    <location>
        <begin position="101"/>
        <end position="107"/>
    </location>
    <ligand>
        <name>ATP</name>
        <dbReference type="ChEBI" id="CHEBI:30616"/>
    </ligand>
</feature>
<dbReference type="Pfam" id="PF02875">
    <property type="entry name" value="Mur_ligase_C"/>
    <property type="match status" value="1"/>
</dbReference>
<comment type="caution">
    <text evidence="11">Lacks conserved residue(s) required for the propagation of feature annotation.</text>
</comment>
<dbReference type="PANTHER" id="PTHR23135:SF4">
    <property type="entry name" value="UDP-N-ACETYLMURAMOYL-L-ALANYL-D-GLUTAMATE--2,6-DIAMINOPIMELATE LIGASE MURE HOMOLOG, CHLOROPLASTIC"/>
    <property type="match status" value="1"/>
</dbReference>
<comment type="PTM">
    <text evidence="11">Carboxylation is probably crucial for Mg(2+) binding and, consequently, for the gamma-phosphate positioning of ATP.</text>
</comment>
<evidence type="ECO:0000259" key="14">
    <source>
        <dbReference type="Pfam" id="PF02875"/>
    </source>
</evidence>
<evidence type="ECO:0000313" key="16">
    <source>
        <dbReference type="EMBL" id="KAF0135288.1"/>
    </source>
</evidence>
<feature type="binding site" evidence="11">
    <location>
        <position position="176"/>
    </location>
    <ligand>
        <name>UDP-N-acetyl-alpha-D-muramoyl-L-alanyl-D-glutamate</name>
        <dbReference type="ChEBI" id="CHEBI:83900"/>
    </ligand>
</feature>